<dbReference type="RefSeq" id="WP_123353304.1">
    <property type="nucleotide sequence ID" value="NZ_CP040940.1"/>
</dbReference>
<dbReference type="Proteomes" id="UP000298805">
    <property type="component" value="Plasmid unnamed1"/>
</dbReference>
<reference evidence="1 4" key="2">
    <citation type="submission" date="2019-06" db="EMBL/GenBank/DDBJ databases">
        <title>A comparative analysis of the Nautiliaceae.</title>
        <authorList>
            <person name="Grosche A."/>
            <person name="Smedile F."/>
            <person name="Vetriani C."/>
        </authorList>
    </citation>
    <scope>NUCLEOTIDE SEQUENCE [LARGE SCALE GENOMIC DNA]</scope>
    <source>
        <strain evidence="1 4">TB6</strain>
        <plasmid evidence="1 4">unnamed1</plasmid>
    </source>
</reference>
<organism evidence="2 3">
    <name type="scientific">Caminibacter pacificus</name>
    <dbReference type="NCBI Taxonomy" id="1424653"/>
    <lineage>
        <taxon>Bacteria</taxon>
        <taxon>Pseudomonadati</taxon>
        <taxon>Campylobacterota</taxon>
        <taxon>Epsilonproteobacteria</taxon>
        <taxon>Nautiliales</taxon>
        <taxon>Nautiliaceae</taxon>
        <taxon>Caminibacter</taxon>
    </lineage>
</organism>
<sequence>MEKEKELNNILDELEWGGETIALDVITLAENLVARAKERGINEKYVISYLKQNPGSISLSNDEKEILFDYLKLRENEQIKEDPAFFYLTDFYKKYKDDKIILLSAVSALGKDFEYIVNEIRNRDKKQSLSTMPTL</sequence>
<dbReference type="Proteomes" id="UP000272781">
    <property type="component" value="Unassembled WGS sequence"/>
</dbReference>
<evidence type="ECO:0000313" key="1">
    <source>
        <dbReference type="EMBL" id="QDD68204.1"/>
    </source>
</evidence>
<evidence type="ECO:0000313" key="3">
    <source>
        <dbReference type="Proteomes" id="UP000272781"/>
    </source>
</evidence>
<dbReference type="AlphaFoldDB" id="A0AAJ4RBB9"/>
<keyword evidence="4" id="KW-1185">Reference proteome</keyword>
<accession>A0AAJ4RBB9</accession>
<name>A0AAJ4RBB9_9BACT</name>
<dbReference type="EMBL" id="CP040940">
    <property type="protein sequence ID" value="QDD68204.1"/>
    <property type="molecule type" value="Genomic_DNA"/>
</dbReference>
<geneLocation type="plasmid" evidence="1 4">
    <name>unnamed1</name>
</geneLocation>
<proteinExistence type="predicted"/>
<evidence type="ECO:0000313" key="4">
    <source>
        <dbReference type="Proteomes" id="UP000298805"/>
    </source>
</evidence>
<dbReference type="EMBL" id="RJVK01000006">
    <property type="protein sequence ID" value="ROR38717.1"/>
    <property type="molecule type" value="Genomic_DNA"/>
</dbReference>
<reference evidence="2 3" key="1">
    <citation type="submission" date="2018-11" db="EMBL/GenBank/DDBJ databases">
        <title>Genomic Encyclopedia of Type Strains, Phase IV (KMG-IV): sequencing the most valuable type-strain genomes for metagenomic binning, comparative biology and taxonomic classification.</title>
        <authorList>
            <person name="Goeker M."/>
        </authorList>
    </citation>
    <scope>NUCLEOTIDE SEQUENCE [LARGE SCALE GENOMIC DNA]</scope>
    <source>
        <strain evidence="2 3">DSM 27783</strain>
    </source>
</reference>
<evidence type="ECO:0000313" key="2">
    <source>
        <dbReference type="EMBL" id="ROR38717.1"/>
    </source>
</evidence>
<keyword evidence="1" id="KW-0614">Plasmid</keyword>
<gene>
    <name evidence="1" type="ORF">C6V80_10135</name>
    <name evidence="2" type="ORF">EDC58_1932</name>
</gene>
<protein>
    <submittedName>
        <fullName evidence="2">Uncharacterized protein</fullName>
    </submittedName>
</protein>